<dbReference type="Proteomes" id="UP000321389">
    <property type="component" value="Chromosome"/>
</dbReference>
<dbReference type="KEGG" id="niy:FQ775_12155"/>
<evidence type="ECO:0000313" key="2">
    <source>
        <dbReference type="EMBL" id="QDZ01067.1"/>
    </source>
</evidence>
<protein>
    <recommendedName>
        <fullName evidence="4">DUF3828 domain-containing protein</fullName>
    </recommendedName>
</protein>
<gene>
    <name evidence="2" type="ORF">FQ775_12155</name>
</gene>
<evidence type="ECO:0000256" key="1">
    <source>
        <dbReference type="SAM" id="SignalP"/>
    </source>
</evidence>
<keyword evidence="1" id="KW-0732">Signal</keyword>
<feature type="chain" id="PRO_5022702746" description="DUF3828 domain-containing protein" evidence="1">
    <location>
        <begin position="21"/>
        <end position="160"/>
    </location>
</feature>
<organism evidence="2 3">
    <name type="scientific">Nitratireductor mangrovi</name>
    <dbReference type="NCBI Taxonomy" id="2599600"/>
    <lineage>
        <taxon>Bacteria</taxon>
        <taxon>Pseudomonadati</taxon>
        <taxon>Pseudomonadota</taxon>
        <taxon>Alphaproteobacteria</taxon>
        <taxon>Hyphomicrobiales</taxon>
        <taxon>Phyllobacteriaceae</taxon>
        <taxon>Nitratireductor</taxon>
    </lineage>
</organism>
<evidence type="ECO:0008006" key="4">
    <source>
        <dbReference type="Google" id="ProtNLM"/>
    </source>
</evidence>
<evidence type="ECO:0000313" key="3">
    <source>
        <dbReference type="Proteomes" id="UP000321389"/>
    </source>
</evidence>
<name>A0A5B8KZ86_9HYPH</name>
<accession>A0A5B8KZ86</accession>
<dbReference type="AlphaFoldDB" id="A0A5B8KZ86"/>
<keyword evidence="3" id="KW-1185">Reference proteome</keyword>
<dbReference type="OrthoDB" id="8083615at2"/>
<reference evidence="2" key="1">
    <citation type="submission" date="2020-04" db="EMBL/GenBank/DDBJ databases">
        <title>Nitratireductor sp. nov. isolated from mangrove soil.</title>
        <authorList>
            <person name="Ye Y."/>
        </authorList>
    </citation>
    <scope>NUCLEOTIDE SEQUENCE</scope>
    <source>
        <strain evidence="2">SY7</strain>
    </source>
</reference>
<dbReference type="RefSeq" id="WP_146299712.1">
    <property type="nucleotide sequence ID" value="NZ_CP042301.2"/>
</dbReference>
<sequence>MRRLVAALLMGVAMQGVALANDDEAKAFAQAFCSLGDLEQGMGRMYLLSPSLAEAVKSALAENAKLQAATPDEKPPLGDGVPWQSVPDRAPVCEAGAVLAEGEATLVEVRYSFPDAPDANWTDRLVLIPGGGALVIDDIRYGAEGDDDTLRKALTEAFRS</sequence>
<dbReference type="EMBL" id="CP042301">
    <property type="protein sequence ID" value="QDZ01067.1"/>
    <property type="molecule type" value="Genomic_DNA"/>
</dbReference>
<feature type="signal peptide" evidence="1">
    <location>
        <begin position="1"/>
        <end position="20"/>
    </location>
</feature>
<proteinExistence type="predicted"/>